<name>K5UZM9_PHACS</name>
<dbReference type="InParanoid" id="K5UZM9"/>
<dbReference type="RefSeq" id="XP_007395956.1">
    <property type="nucleotide sequence ID" value="XM_007395894.1"/>
</dbReference>
<dbReference type="Proteomes" id="UP000008370">
    <property type="component" value="Unassembled WGS sequence"/>
</dbReference>
<dbReference type="KEGG" id="pco:PHACADRAFT_121358"/>
<proteinExistence type="predicted"/>
<organism evidence="1 2">
    <name type="scientific">Phanerochaete carnosa (strain HHB-10118-sp)</name>
    <name type="common">White-rot fungus</name>
    <name type="synonym">Peniophora carnosa</name>
    <dbReference type="NCBI Taxonomy" id="650164"/>
    <lineage>
        <taxon>Eukaryota</taxon>
        <taxon>Fungi</taxon>
        <taxon>Dikarya</taxon>
        <taxon>Basidiomycota</taxon>
        <taxon>Agaricomycotina</taxon>
        <taxon>Agaricomycetes</taxon>
        <taxon>Polyporales</taxon>
        <taxon>Phanerochaetaceae</taxon>
        <taxon>Phanerochaete</taxon>
    </lineage>
</organism>
<dbReference type="STRING" id="650164.K5UZM9"/>
<dbReference type="EMBL" id="JH930472">
    <property type="protein sequence ID" value="EKM55636.1"/>
    <property type="molecule type" value="Genomic_DNA"/>
</dbReference>
<evidence type="ECO:0000313" key="2">
    <source>
        <dbReference type="Proteomes" id="UP000008370"/>
    </source>
</evidence>
<evidence type="ECO:0000313" key="1">
    <source>
        <dbReference type="EMBL" id="EKM55636.1"/>
    </source>
</evidence>
<dbReference type="GeneID" id="18907904"/>
<dbReference type="OrthoDB" id="2586076at2759"/>
<accession>K5UZM9</accession>
<evidence type="ECO:0008006" key="3">
    <source>
        <dbReference type="Google" id="ProtNLM"/>
    </source>
</evidence>
<keyword evidence="2" id="KW-1185">Reference proteome</keyword>
<dbReference type="AlphaFoldDB" id="K5UZM9"/>
<sequence length="440" mass="48616">MTRNSLPTEIDAPPFYHTTSSSCENNLPLYTECPGHSELRVLHSGPATAGDAPAAARTRQCIYQTDYLKIDVGEFPHAVMRPSYGFNGVVEGVITFRKKCTFVTHITVELEGSISTSSMDHAKLPGFSKLPLFNRSTTLFSVSNPQDTRCIAADTLYRFSIPFPTYIDGQSAQLPPSHIAIHPGVSSDVSYSLHINVVRKGLFRRNEACPIPVYYLPKTRPSMATLLELPPLSLDAVSNRVKAISLMPTWPSTCQARSLTSQGTELPSVQAFLPLPRCYPSGEPIPMALKISCLSSPALTRLYFPNIEVQLVKRRKIYVGLQRQYSLRENVLNTAVIDHKTCLEIGGCCVIMRLEAGAMGRECSWSVDGVIDIQYVIRISVRPPKGTPHLPIFRHDEMVQLTTDPYESLETEMLTGNISAPAFGLTTLRPGPDSIYQTRA</sequence>
<dbReference type="HOGENOM" id="CLU_052546_0_0_1"/>
<reference evidence="1 2" key="1">
    <citation type="journal article" date="2012" name="BMC Genomics">
        <title>Comparative genomics of the white-rot fungi, Phanerochaete carnosa and P. chrysosporium, to elucidate the genetic basis of the distinct wood types they colonize.</title>
        <authorList>
            <person name="Suzuki H."/>
            <person name="MacDonald J."/>
            <person name="Syed K."/>
            <person name="Salamov A."/>
            <person name="Hori C."/>
            <person name="Aerts A."/>
            <person name="Henrissat B."/>
            <person name="Wiebenga A."/>
            <person name="vanKuyk P.A."/>
            <person name="Barry K."/>
            <person name="Lindquist E."/>
            <person name="LaButti K."/>
            <person name="Lapidus A."/>
            <person name="Lucas S."/>
            <person name="Coutinho P."/>
            <person name="Gong Y."/>
            <person name="Samejima M."/>
            <person name="Mahadevan R."/>
            <person name="Abou-Zaid M."/>
            <person name="de Vries R.P."/>
            <person name="Igarashi K."/>
            <person name="Yadav J.S."/>
            <person name="Grigoriev I.V."/>
            <person name="Master E.R."/>
        </authorList>
    </citation>
    <scope>NUCLEOTIDE SEQUENCE [LARGE SCALE GENOMIC DNA]</scope>
    <source>
        <strain evidence="1 2">HHB-10118-sp</strain>
    </source>
</reference>
<dbReference type="PROSITE" id="PS51257">
    <property type="entry name" value="PROKAR_LIPOPROTEIN"/>
    <property type="match status" value="1"/>
</dbReference>
<gene>
    <name evidence="1" type="ORF">PHACADRAFT_121358</name>
</gene>
<protein>
    <recommendedName>
        <fullName evidence="3">Arrestin-like N-terminal domain-containing protein</fullName>
    </recommendedName>
</protein>